<proteinExistence type="predicted"/>
<dbReference type="Pfam" id="PF12796">
    <property type="entry name" value="Ank_2"/>
    <property type="match status" value="4"/>
</dbReference>
<gene>
    <name evidence="7" type="ORF">CKAH01_01348</name>
</gene>
<accession>A0AAE0D4Y7</accession>
<keyword evidence="5" id="KW-0812">Transmembrane</keyword>
<keyword evidence="5" id="KW-1133">Transmembrane helix</keyword>
<dbReference type="Pfam" id="PF00023">
    <property type="entry name" value="Ank"/>
    <property type="match status" value="2"/>
</dbReference>
<feature type="chain" id="PRO_5042267834" evidence="6">
    <location>
        <begin position="22"/>
        <end position="1599"/>
    </location>
</feature>
<feature type="compositionally biased region" description="Acidic residues" evidence="4">
    <location>
        <begin position="850"/>
        <end position="865"/>
    </location>
</feature>
<dbReference type="Gene3D" id="1.25.40.20">
    <property type="entry name" value="Ankyrin repeat-containing domain"/>
    <property type="match status" value="3"/>
</dbReference>
<feature type="repeat" description="ANK" evidence="3">
    <location>
        <begin position="1478"/>
        <end position="1510"/>
    </location>
</feature>
<protein>
    <submittedName>
        <fullName evidence="7">Ankyrin repeat protein</fullName>
    </submittedName>
</protein>
<name>A0AAE0D4Y7_COLKA</name>
<keyword evidence="6" id="KW-0732">Signal</keyword>
<feature type="repeat" description="ANK" evidence="3">
    <location>
        <begin position="1205"/>
        <end position="1237"/>
    </location>
</feature>
<evidence type="ECO:0000256" key="1">
    <source>
        <dbReference type="ARBA" id="ARBA00022737"/>
    </source>
</evidence>
<evidence type="ECO:0000313" key="8">
    <source>
        <dbReference type="Proteomes" id="UP001281614"/>
    </source>
</evidence>
<organism evidence="7 8">
    <name type="scientific">Colletotrichum kahawae</name>
    <name type="common">Coffee berry disease fungus</name>
    <dbReference type="NCBI Taxonomy" id="34407"/>
    <lineage>
        <taxon>Eukaryota</taxon>
        <taxon>Fungi</taxon>
        <taxon>Dikarya</taxon>
        <taxon>Ascomycota</taxon>
        <taxon>Pezizomycotina</taxon>
        <taxon>Sordariomycetes</taxon>
        <taxon>Hypocreomycetidae</taxon>
        <taxon>Glomerellales</taxon>
        <taxon>Glomerellaceae</taxon>
        <taxon>Colletotrichum</taxon>
        <taxon>Colletotrichum gloeosporioides species complex</taxon>
    </lineage>
</organism>
<feature type="compositionally biased region" description="Polar residues" evidence="4">
    <location>
        <begin position="258"/>
        <end position="284"/>
    </location>
</feature>
<feature type="repeat" description="ANK" evidence="3">
    <location>
        <begin position="1163"/>
        <end position="1204"/>
    </location>
</feature>
<keyword evidence="5" id="KW-0472">Membrane</keyword>
<dbReference type="SUPFAM" id="SSF48403">
    <property type="entry name" value="Ankyrin repeat"/>
    <property type="match status" value="2"/>
</dbReference>
<dbReference type="PROSITE" id="PS50088">
    <property type="entry name" value="ANK_REPEAT"/>
    <property type="match status" value="11"/>
</dbReference>
<feature type="repeat" description="ANK" evidence="3">
    <location>
        <begin position="1445"/>
        <end position="1477"/>
    </location>
</feature>
<feature type="repeat" description="ANK" evidence="3">
    <location>
        <begin position="1403"/>
        <end position="1435"/>
    </location>
</feature>
<keyword evidence="1" id="KW-0677">Repeat</keyword>
<feature type="repeat" description="ANK" evidence="3">
    <location>
        <begin position="1370"/>
        <end position="1402"/>
    </location>
</feature>
<dbReference type="PRINTS" id="PR01415">
    <property type="entry name" value="ANKYRIN"/>
</dbReference>
<dbReference type="InterPro" id="IPR036770">
    <property type="entry name" value="Ankyrin_rpt-contain_sf"/>
</dbReference>
<feature type="region of interest" description="Disordered" evidence="4">
    <location>
        <begin position="436"/>
        <end position="463"/>
    </location>
</feature>
<feature type="transmembrane region" description="Helical" evidence="5">
    <location>
        <begin position="173"/>
        <end position="196"/>
    </location>
</feature>
<feature type="repeat" description="ANK" evidence="3">
    <location>
        <begin position="1130"/>
        <end position="1162"/>
    </location>
</feature>
<feature type="repeat" description="ANK" evidence="3">
    <location>
        <begin position="1304"/>
        <end position="1336"/>
    </location>
</feature>
<evidence type="ECO:0000256" key="2">
    <source>
        <dbReference type="ARBA" id="ARBA00023043"/>
    </source>
</evidence>
<feature type="region of interest" description="Disordered" evidence="4">
    <location>
        <begin position="248"/>
        <end position="286"/>
    </location>
</feature>
<evidence type="ECO:0000256" key="3">
    <source>
        <dbReference type="PROSITE-ProRule" id="PRU00023"/>
    </source>
</evidence>
<evidence type="ECO:0000256" key="4">
    <source>
        <dbReference type="SAM" id="MobiDB-lite"/>
    </source>
</evidence>
<reference evidence="7" key="1">
    <citation type="submission" date="2023-02" db="EMBL/GenBank/DDBJ databases">
        <title>Colletotrichum kahawae CIFC_Que2 genome sequencing and assembly.</title>
        <authorList>
            <person name="Baroncelli R."/>
        </authorList>
    </citation>
    <scope>NUCLEOTIDE SEQUENCE</scope>
    <source>
        <strain evidence="7">CIFC_Que2</strain>
    </source>
</reference>
<feature type="repeat" description="ANK" evidence="3">
    <location>
        <begin position="1337"/>
        <end position="1369"/>
    </location>
</feature>
<feature type="repeat" description="ANK" evidence="3">
    <location>
        <begin position="1270"/>
        <end position="1303"/>
    </location>
</feature>
<feature type="transmembrane region" description="Helical" evidence="5">
    <location>
        <begin position="61"/>
        <end position="82"/>
    </location>
</feature>
<dbReference type="PANTHER" id="PTHR24188">
    <property type="entry name" value="ANKYRIN REPEAT PROTEIN"/>
    <property type="match status" value="1"/>
</dbReference>
<feature type="signal peptide" evidence="6">
    <location>
        <begin position="1"/>
        <end position="21"/>
    </location>
</feature>
<evidence type="ECO:0000313" key="7">
    <source>
        <dbReference type="EMBL" id="KAK2755456.1"/>
    </source>
</evidence>
<dbReference type="SMART" id="SM00248">
    <property type="entry name" value="ANK"/>
    <property type="match status" value="12"/>
</dbReference>
<keyword evidence="2 3" id="KW-0040">ANK repeat</keyword>
<evidence type="ECO:0000256" key="5">
    <source>
        <dbReference type="SAM" id="Phobius"/>
    </source>
</evidence>
<feature type="repeat" description="ANK" evidence="3">
    <location>
        <begin position="1522"/>
        <end position="1554"/>
    </location>
</feature>
<comment type="caution">
    <text evidence="7">The sequence shown here is derived from an EMBL/GenBank/DDBJ whole genome shotgun (WGS) entry which is preliminary data.</text>
</comment>
<sequence>MSLSRKLLLFFILLFARAVSADGGDDFANNLFSDLGPLLALFGERVTMQFMSGSMGWADNIILAMAPLGIITAIVGAIRVGAPSWLKAVIGRARENLAVAEAELMSSTSQEVCELWNGQEVVRCMGSPSVTEFICLLPTTGQGSQRTLEIKVDKDLNYPTLKFPKDDNPIAGYAYPCAATGTFVLVFGMMLCGHVVESSTAEKRFQAKPGTNKRVRMVWLQQTKTVSDQVFGSFAIYAKDDQTFITTSRRSEQDEIEQSQSATDKGKHSTSNDLDHTTISQPNLPMTDGKDASVTIQFKTVLGTMTTLTGFVLQFVGLRGLHWSASIAQLGAVFLMVCLKAWVRRGLATPPKAISLPPGYELDWFAKTLGNVDQAPWNNHEKPGTGLVRKLNKLSKTTNRKSDAHEVTQTSTKNVPKSLERGFDSSWRIANTGGAHLGRQQRSNSQVNAHREEQSQDNSDAAIPMFSDSCAPVDNTVSDAQKVLNIRKDLGHLAKWSGPASAEAVSLARAIEITMNTLFGSKPIDSASIGPASISSASIAPGSFAPASVDDASIVVIAPSSIAPSSIASSSIAPSSIAPSSIDQASIDQASIDQASIDQASIDQASIDHASINHASIDHASINHASIDHSALSPVSIGPASTNFAPNHFMDVPSSVAFPSDNSSIGLDSHMTFYWSLDACYGGSDHNPVNFQLQQGADGKWKAFANEYEAVLSLWLSSVNDNKQRTAKLPKTMKRSGNKINREDDARLRMEESNGELGLRLLGLHTATLYQDLRWWVPKDLLRIFGVQEDEQPEEPEEPQQQRYHQENGEGHVFEVETHRIIGYGQQKVFRQETRENRNSIRFSRKDLPEEITEDDEDEVDEDSGTDTVLATESYYSMPKLLSQHIFSAFMCAVAGVDEKQEFFQDVADVQPDTGGESSWKSFTLQNATLSAMVLEISSSGLGSLADIYFSVIPPLSEKNKLPRADDTIIEMAREKAKQHEQLQHWGEATKIYLWLSRTANTFKDRGMLTKTSAVLMGYLRQISSTIDLREGEFGYLLASLEKAKKSIEEELNRSADRQILLGLMGLYAEQGREWKCAAICEQDARVGRVEMKRQLEEFNFTKLHRRVQRGGSVYVGDWQRSDLIVKDIHHWTPLHYAARNRFWIQVFELLDAGADVNSIDLNGYTPLHYACQFAMEIDRDIEDRERTIDELIRGGADVNSQGRDGMTPLHCAIIEGNEGTVSLLIEAGANVDFPDASGSTPLLWAARKGQLSSTQNLWEVANKRLRDHYGRTAVHLAALSGMADVVEWLITKGGADKEARDREKYRPLHWAAENGHEEIVDLLINKGVAKDAKSSTGFTPLHCAARNGHAHVIALLFQHGLGINDACEEGSTPLHCAAEKGHEKVAALLIQHGANPEAKDKNGLMPLHKASEEGHEGIVNLLIGLKVDIEARYTPRRYDLFGNLPLTPLHCAAGHGHANIVRILMDAGAKTDALDKDEPSRLALAVRGGHSETVKQLIENGSDVHEQRNTRIHLYLLSIPRTTTLLHLAVEDGHVEIVKLLIDNGVDKQAKAIGETARQIASRRRQKALEKKGLEIWVVSRMIRRTVKDFDQIISLLD</sequence>
<dbReference type="InterPro" id="IPR002110">
    <property type="entry name" value="Ankyrin_rpt"/>
</dbReference>
<evidence type="ECO:0000256" key="6">
    <source>
        <dbReference type="SAM" id="SignalP"/>
    </source>
</evidence>
<dbReference type="Proteomes" id="UP001281614">
    <property type="component" value="Unassembled WGS sequence"/>
</dbReference>
<dbReference type="PROSITE" id="PS50297">
    <property type="entry name" value="ANK_REP_REGION"/>
    <property type="match status" value="9"/>
</dbReference>
<feature type="region of interest" description="Disordered" evidence="4">
    <location>
        <begin position="397"/>
        <end position="418"/>
    </location>
</feature>
<keyword evidence="8" id="KW-1185">Reference proteome</keyword>
<dbReference type="PANTHER" id="PTHR24188:SF29">
    <property type="entry name" value="GH09064P"/>
    <property type="match status" value="1"/>
</dbReference>
<dbReference type="EMBL" id="VYYT01000222">
    <property type="protein sequence ID" value="KAK2755456.1"/>
    <property type="molecule type" value="Genomic_DNA"/>
</dbReference>
<feature type="region of interest" description="Disordered" evidence="4">
    <location>
        <begin position="841"/>
        <end position="865"/>
    </location>
</feature>